<organism evidence="2 3">
    <name type="scientific">Mytilus coruscus</name>
    <name type="common">Sea mussel</name>
    <dbReference type="NCBI Taxonomy" id="42192"/>
    <lineage>
        <taxon>Eukaryota</taxon>
        <taxon>Metazoa</taxon>
        <taxon>Spiralia</taxon>
        <taxon>Lophotrochozoa</taxon>
        <taxon>Mollusca</taxon>
        <taxon>Bivalvia</taxon>
        <taxon>Autobranchia</taxon>
        <taxon>Pteriomorphia</taxon>
        <taxon>Mytilida</taxon>
        <taxon>Mytiloidea</taxon>
        <taxon>Mytilidae</taxon>
        <taxon>Mytilinae</taxon>
        <taxon>Mytilus</taxon>
    </lineage>
</organism>
<accession>A0A6J8AM33</accession>
<feature type="region of interest" description="Disordered" evidence="1">
    <location>
        <begin position="54"/>
        <end position="96"/>
    </location>
</feature>
<dbReference type="AlphaFoldDB" id="A0A6J8AM33"/>
<sequence length="214" mass="24914">MFTPKVPAGLDSKLHRKQDGPFYIVAKGPNHTYKLRRCKNNKLVKSMINANRLKMYTPPDHRPDQNAAPPDDPRVDPRREDQPNFQNPIPPPSQNNDRRTVRFVTVFIWFLLMNILAVSADKEKLVQRTNYGVTFVKEADIVFKSEHWFHTFEISIPHKTRKFSYPSCDIIHQNRFVLNEVISHLTALKTEVASNVNRTVDEIHKLVPKAEFNM</sequence>
<proteinExistence type="predicted"/>
<protein>
    <submittedName>
        <fullName evidence="2">Uncharacterized protein</fullName>
    </submittedName>
</protein>
<keyword evidence="3" id="KW-1185">Reference proteome</keyword>
<evidence type="ECO:0000256" key="1">
    <source>
        <dbReference type="SAM" id="MobiDB-lite"/>
    </source>
</evidence>
<feature type="compositionally biased region" description="Basic and acidic residues" evidence="1">
    <location>
        <begin position="71"/>
        <end position="82"/>
    </location>
</feature>
<dbReference type="EMBL" id="CACVKT020001611">
    <property type="protein sequence ID" value="CAC5369749.1"/>
    <property type="molecule type" value="Genomic_DNA"/>
</dbReference>
<dbReference type="OrthoDB" id="10602977at2759"/>
<evidence type="ECO:0000313" key="3">
    <source>
        <dbReference type="Proteomes" id="UP000507470"/>
    </source>
</evidence>
<evidence type="ECO:0000313" key="2">
    <source>
        <dbReference type="EMBL" id="CAC5369749.1"/>
    </source>
</evidence>
<name>A0A6J8AM33_MYTCO</name>
<dbReference type="Proteomes" id="UP000507470">
    <property type="component" value="Unassembled WGS sequence"/>
</dbReference>
<reference evidence="2 3" key="1">
    <citation type="submission" date="2020-06" db="EMBL/GenBank/DDBJ databases">
        <authorList>
            <person name="Li R."/>
            <person name="Bekaert M."/>
        </authorList>
    </citation>
    <scope>NUCLEOTIDE SEQUENCE [LARGE SCALE GENOMIC DNA]</scope>
    <source>
        <strain evidence="3">wild</strain>
    </source>
</reference>
<gene>
    <name evidence="2" type="ORF">MCOR_8833</name>
</gene>